<keyword evidence="1" id="KW-0067">ATP-binding</keyword>
<evidence type="ECO:0000313" key="2">
    <source>
        <dbReference type="Proteomes" id="UP000011944"/>
    </source>
</evidence>
<organism evidence="1 2">
    <name type="scientific">Clostridium botulinum CFSAN001627</name>
    <dbReference type="NCBI Taxonomy" id="1232189"/>
    <lineage>
        <taxon>Bacteria</taxon>
        <taxon>Bacillati</taxon>
        <taxon>Bacillota</taxon>
        <taxon>Clostridia</taxon>
        <taxon>Eubacteriales</taxon>
        <taxon>Clostridiaceae</taxon>
        <taxon>Clostridium</taxon>
    </lineage>
</organism>
<comment type="caution">
    <text evidence="1">The sequence shown here is derived from an EMBL/GenBank/DDBJ whole genome shotgun (WGS) entry which is preliminary data.</text>
</comment>
<evidence type="ECO:0000313" key="1">
    <source>
        <dbReference type="EMBL" id="EKN40434.1"/>
    </source>
</evidence>
<gene>
    <name evidence="1" type="ORF">CFSAN001627_19628</name>
</gene>
<keyword evidence="1" id="KW-0547">Nucleotide-binding</keyword>
<reference evidence="1 2" key="2">
    <citation type="submission" date="2013-03" db="EMBL/GenBank/DDBJ databases">
        <title>Diversity in Clostridium botulinum.</title>
        <authorList>
            <person name="Timme R.E."/>
            <person name="Allard M."/>
            <person name="Luo Y."/>
            <person name="Strain E."/>
            <person name="Gonzalez-Escalona N."/>
            <person name="Brown E."/>
        </authorList>
    </citation>
    <scope>NUCLEOTIDE SEQUENCE [LARGE SCALE GENOMIC DNA]</scope>
    <source>
        <strain evidence="1 2">CFSAN001627</strain>
    </source>
</reference>
<dbReference type="GO" id="GO:0005524">
    <property type="term" value="F:ATP binding"/>
    <property type="evidence" value="ECO:0007669"/>
    <property type="project" value="UniProtKB-KW"/>
</dbReference>
<sequence>MYFLNNKIKIKNIENKHSDLETIFLKLTGKKLRD</sequence>
<proteinExistence type="predicted"/>
<accession>M1ZU22</accession>
<dbReference type="Proteomes" id="UP000011944">
    <property type="component" value="Unassembled WGS sequence"/>
</dbReference>
<protein>
    <submittedName>
        <fullName evidence="1">ABC transporter ATP-binding protein SagG</fullName>
    </submittedName>
</protein>
<dbReference type="AlphaFoldDB" id="M1ZU22"/>
<name>M1ZU22_CLOBO</name>
<reference evidence="1 2" key="1">
    <citation type="submission" date="2012-10" db="EMBL/GenBank/DDBJ databases">
        <authorList>
            <person name="Strain E.A."/>
            <person name="Brown E."/>
            <person name="Allard M.W."/>
            <person name="Gonzalez-Escalona N."/>
            <person name="Timme R."/>
        </authorList>
    </citation>
    <scope>NUCLEOTIDE SEQUENCE [LARGE SCALE GENOMIC DNA]</scope>
    <source>
        <strain evidence="1 2">CFSAN001627</strain>
    </source>
</reference>
<dbReference type="EMBL" id="AMXI01001207">
    <property type="protein sequence ID" value="EKN40434.1"/>
    <property type="molecule type" value="Genomic_DNA"/>
</dbReference>